<dbReference type="InterPro" id="IPR008207">
    <property type="entry name" value="Sig_transdc_His_kin_Hpt_dom"/>
</dbReference>
<feature type="domain" description="HPt" evidence="3">
    <location>
        <begin position="6"/>
        <end position="109"/>
    </location>
</feature>
<dbReference type="EMBL" id="CP043473">
    <property type="protein sequence ID" value="QEL56101.1"/>
    <property type="molecule type" value="Genomic_DNA"/>
</dbReference>
<protein>
    <recommendedName>
        <fullName evidence="3">HPt domain-containing protein</fullName>
    </recommendedName>
</protein>
<evidence type="ECO:0000313" key="4">
    <source>
        <dbReference type="EMBL" id="QEL56101.1"/>
    </source>
</evidence>
<dbReference type="Pfam" id="PF01627">
    <property type="entry name" value="Hpt"/>
    <property type="match status" value="1"/>
</dbReference>
<feature type="modified residue" description="Phosphohistidine" evidence="2">
    <location>
        <position position="53"/>
    </location>
</feature>
<evidence type="ECO:0000256" key="1">
    <source>
        <dbReference type="ARBA" id="ARBA00023012"/>
    </source>
</evidence>
<dbReference type="InterPro" id="IPR036641">
    <property type="entry name" value="HPT_dom_sf"/>
</dbReference>
<proteinExistence type="predicted"/>
<reference evidence="4 5" key="1">
    <citation type="submission" date="2019-08" db="EMBL/GenBank/DDBJ databases">
        <title>Chromobacterium paludis, a novel bacterium isolated from a Maryland marsh pond.</title>
        <authorList>
            <person name="Blackburn M.B."/>
            <person name="Gundersen-Rindal D.E."/>
        </authorList>
    </citation>
    <scope>NUCLEOTIDE SEQUENCE [LARGE SCALE GENOMIC DNA]</scope>
    <source>
        <strain evidence="5">IIBBL 257-1</strain>
    </source>
</reference>
<dbReference type="RefSeq" id="WP_149296503.1">
    <property type="nucleotide sequence ID" value="NZ_CP043473.1"/>
</dbReference>
<evidence type="ECO:0000259" key="3">
    <source>
        <dbReference type="PROSITE" id="PS50894"/>
    </source>
</evidence>
<keyword evidence="1" id="KW-0902">Two-component regulatory system</keyword>
<dbReference type="PROSITE" id="PS50894">
    <property type="entry name" value="HPT"/>
    <property type="match status" value="1"/>
</dbReference>
<dbReference type="AlphaFoldDB" id="A0A5C1DHC3"/>
<keyword evidence="2" id="KW-0597">Phosphoprotein</keyword>
<evidence type="ECO:0000256" key="2">
    <source>
        <dbReference type="PROSITE-ProRule" id="PRU00110"/>
    </source>
</evidence>
<keyword evidence="5" id="KW-1185">Reference proteome</keyword>
<dbReference type="SUPFAM" id="SSF47226">
    <property type="entry name" value="Histidine-containing phosphotransfer domain, HPT domain"/>
    <property type="match status" value="1"/>
</dbReference>
<dbReference type="GO" id="GO:0004672">
    <property type="term" value="F:protein kinase activity"/>
    <property type="evidence" value="ECO:0007669"/>
    <property type="project" value="UniProtKB-ARBA"/>
</dbReference>
<dbReference type="Proteomes" id="UP000322079">
    <property type="component" value="Chromosome"/>
</dbReference>
<organism evidence="4 5">
    <name type="scientific">Chromobacterium paludis</name>
    <dbReference type="NCBI Taxonomy" id="2605945"/>
    <lineage>
        <taxon>Bacteria</taxon>
        <taxon>Pseudomonadati</taxon>
        <taxon>Pseudomonadota</taxon>
        <taxon>Betaproteobacteria</taxon>
        <taxon>Neisseriales</taxon>
        <taxon>Chromobacteriaceae</taxon>
        <taxon>Chromobacterium</taxon>
    </lineage>
</organism>
<dbReference type="Gene3D" id="1.20.120.160">
    <property type="entry name" value="HPT domain"/>
    <property type="match status" value="1"/>
</dbReference>
<dbReference type="KEGG" id="chrm:FYK34_11290"/>
<dbReference type="GO" id="GO:0000160">
    <property type="term" value="P:phosphorelay signal transduction system"/>
    <property type="evidence" value="ECO:0007669"/>
    <property type="project" value="UniProtKB-KW"/>
</dbReference>
<gene>
    <name evidence="4" type="ORF">FYK34_11290</name>
</gene>
<name>A0A5C1DHC3_9NEIS</name>
<evidence type="ECO:0000313" key="5">
    <source>
        <dbReference type="Proteomes" id="UP000322079"/>
    </source>
</evidence>
<accession>A0A5C1DHC3</accession>
<sequence>MDASETEKRMQALRVQYQIRLLRQLGEMRDLAAQLDGGEADHAIYRALHGHLHKLAGSGGTFGFPELSRRSLRLESLLDDWLSEGLPRMDASMRRQFLSDLYELASLRE</sequence>